<comment type="caution">
    <text evidence="3">The sequence shown here is derived from an EMBL/GenBank/DDBJ whole genome shotgun (WGS) entry which is preliminary data.</text>
</comment>
<evidence type="ECO:0000313" key="4">
    <source>
        <dbReference type="Proteomes" id="UP000467841"/>
    </source>
</evidence>
<dbReference type="Pfam" id="PF12796">
    <property type="entry name" value="Ank_2"/>
    <property type="match status" value="1"/>
</dbReference>
<dbReference type="Pfam" id="PF00023">
    <property type="entry name" value="Ank"/>
    <property type="match status" value="1"/>
</dbReference>
<dbReference type="PROSITE" id="PS50297">
    <property type="entry name" value="ANK_REP_REGION"/>
    <property type="match status" value="1"/>
</dbReference>
<feature type="transmembrane region" description="Helical" evidence="2">
    <location>
        <begin position="333"/>
        <end position="357"/>
    </location>
</feature>
<feature type="transmembrane region" description="Helical" evidence="2">
    <location>
        <begin position="301"/>
        <end position="326"/>
    </location>
</feature>
<dbReference type="AlphaFoldDB" id="A0A6D2IMJ6"/>
<dbReference type="InterPro" id="IPR036770">
    <property type="entry name" value="Ankyrin_rpt-contain_sf"/>
</dbReference>
<dbReference type="SMART" id="SM00248">
    <property type="entry name" value="ANK"/>
    <property type="match status" value="4"/>
</dbReference>
<dbReference type="Gene3D" id="1.25.40.20">
    <property type="entry name" value="Ankyrin repeat-containing domain"/>
    <property type="match status" value="1"/>
</dbReference>
<dbReference type="PROSITE" id="PS50088">
    <property type="entry name" value="ANK_REPEAT"/>
    <property type="match status" value="1"/>
</dbReference>
<protein>
    <submittedName>
        <fullName evidence="3">Uncharacterized protein</fullName>
    </submittedName>
</protein>
<accession>A0A6D2IMJ6</accession>
<dbReference type="Proteomes" id="UP000467841">
    <property type="component" value="Unassembled WGS sequence"/>
</dbReference>
<dbReference type="InterPro" id="IPR002110">
    <property type="entry name" value="Ankyrin_rpt"/>
</dbReference>
<sequence>MDTKLAWVAQSVDTLYSLIDRDPFILKNIDAFPLVHSPLHEASATGKLAMALELTVLMPSFASKLNTRGYSPLHLAVENGQVEIAIELVKMDPALVRLRGRGGPTPLHHVVEKGDVDLLTEFLMASPMSIVDVNVRGETALHVAVWHGRYEELKVLTGWIQRMTHRDATSLETEAVKLLLKCLLLDRNIQNKDGFTPLDIVKAKGNHMNFDTEKIIRRSGGKSKDALSKVKTSSQYLRSPITFREYCSITTVRYRSAISDGTRNALLVISTLVMSTTYEAKSPSDSKSRVKSDSRVEPHRLLLLMLHSGFNTLAFWLSLTLTLVLLPLGREYIWYYILISVPLFCSYGISMFLNAVAVGTQMVIPSLLIMAVLFGFPCYILFVFFQWKRSIQLKSPKPKSQTILEAWTASV</sequence>
<keyword evidence="2" id="KW-0472">Membrane</keyword>
<keyword evidence="1" id="KW-0040">ANK repeat</keyword>
<organism evidence="3 4">
    <name type="scientific">Microthlaspi erraticum</name>
    <dbReference type="NCBI Taxonomy" id="1685480"/>
    <lineage>
        <taxon>Eukaryota</taxon>
        <taxon>Viridiplantae</taxon>
        <taxon>Streptophyta</taxon>
        <taxon>Embryophyta</taxon>
        <taxon>Tracheophyta</taxon>
        <taxon>Spermatophyta</taxon>
        <taxon>Magnoliopsida</taxon>
        <taxon>eudicotyledons</taxon>
        <taxon>Gunneridae</taxon>
        <taxon>Pentapetalae</taxon>
        <taxon>rosids</taxon>
        <taxon>malvids</taxon>
        <taxon>Brassicales</taxon>
        <taxon>Brassicaceae</taxon>
        <taxon>Coluteocarpeae</taxon>
        <taxon>Microthlaspi</taxon>
    </lineage>
</organism>
<feature type="repeat" description="ANK" evidence="1">
    <location>
        <begin position="68"/>
        <end position="90"/>
    </location>
</feature>
<keyword evidence="4" id="KW-1185">Reference proteome</keyword>
<reference evidence="3" key="1">
    <citation type="submission" date="2020-01" db="EMBL/GenBank/DDBJ databases">
        <authorList>
            <person name="Mishra B."/>
        </authorList>
    </citation>
    <scope>NUCLEOTIDE SEQUENCE [LARGE SCALE GENOMIC DNA]</scope>
</reference>
<gene>
    <name evidence="3" type="ORF">MERR_LOCUS16851</name>
</gene>
<evidence type="ECO:0000313" key="3">
    <source>
        <dbReference type="EMBL" id="CAA7029616.1"/>
    </source>
</evidence>
<dbReference type="PANTHER" id="PTHR24128">
    <property type="entry name" value="HOMEOBOX PROTEIN WARIAI"/>
    <property type="match status" value="1"/>
</dbReference>
<keyword evidence="2" id="KW-0812">Transmembrane</keyword>
<feature type="transmembrane region" description="Helical" evidence="2">
    <location>
        <begin position="363"/>
        <end position="385"/>
    </location>
</feature>
<dbReference type="EMBL" id="CACVBM020001085">
    <property type="protein sequence ID" value="CAA7029616.1"/>
    <property type="molecule type" value="Genomic_DNA"/>
</dbReference>
<evidence type="ECO:0000256" key="2">
    <source>
        <dbReference type="SAM" id="Phobius"/>
    </source>
</evidence>
<dbReference type="OrthoDB" id="674805at2759"/>
<name>A0A6D2IMJ6_9BRAS</name>
<evidence type="ECO:0000256" key="1">
    <source>
        <dbReference type="PROSITE-ProRule" id="PRU00023"/>
    </source>
</evidence>
<dbReference type="PANTHER" id="PTHR24128:SF39">
    <property type="entry name" value="ANKYRIN REPEAT FAMILY PROTEIN-RELATED"/>
    <property type="match status" value="1"/>
</dbReference>
<keyword evidence="2" id="KW-1133">Transmembrane helix</keyword>
<dbReference type="SUPFAM" id="SSF48403">
    <property type="entry name" value="Ankyrin repeat"/>
    <property type="match status" value="1"/>
</dbReference>
<proteinExistence type="predicted"/>